<evidence type="ECO:0000313" key="2">
    <source>
        <dbReference type="EMBL" id="CAH3032016.1"/>
    </source>
</evidence>
<comment type="caution">
    <text evidence="2">The sequence shown here is derived from an EMBL/GenBank/DDBJ whole genome shotgun (WGS) entry which is preliminary data.</text>
</comment>
<evidence type="ECO:0000313" key="3">
    <source>
        <dbReference type="Proteomes" id="UP001159428"/>
    </source>
</evidence>
<reference evidence="2 3" key="1">
    <citation type="submission" date="2022-05" db="EMBL/GenBank/DDBJ databases">
        <authorList>
            <consortium name="Genoscope - CEA"/>
            <person name="William W."/>
        </authorList>
    </citation>
    <scope>NUCLEOTIDE SEQUENCE [LARGE SCALE GENOMIC DNA]</scope>
</reference>
<feature type="non-terminal residue" evidence="2">
    <location>
        <position position="1"/>
    </location>
</feature>
<feature type="region of interest" description="Disordered" evidence="1">
    <location>
        <begin position="1"/>
        <end position="35"/>
    </location>
</feature>
<organism evidence="2 3">
    <name type="scientific">Pocillopora meandrina</name>
    <dbReference type="NCBI Taxonomy" id="46732"/>
    <lineage>
        <taxon>Eukaryota</taxon>
        <taxon>Metazoa</taxon>
        <taxon>Cnidaria</taxon>
        <taxon>Anthozoa</taxon>
        <taxon>Hexacorallia</taxon>
        <taxon>Scleractinia</taxon>
        <taxon>Astrocoeniina</taxon>
        <taxon>Pocilloporidae</taxon>
        <taxon>Pocillopora</taxon>
    </lineage>
</organism>
<sequence length="384" mass="43236">KNLTESPKKISSTSSADKQSSTTSNKWPLSTQKLEAPGDTFGPKVVLVEETAIGYVHNLSNPRRNRGNTLDYCTFLLQTATKNVEALLYSPHKRPLLLQSQERHAPIKLTYFTYTQAKDKIIVNDMTNISTPQQSEYSFQHQTPTEPQAPNTKMLDVLNTSKEWEVVTVQGKIFGLKDQHIVGSPCKKLTLVEVFLDDGSGRIPIDIWESHIENVKTDQVYNFANVQVKVWGGRKKLATTMHTAIQAIDNQLLRDLPTNSEDLEPQQTLKITGVHSIQKITKYLECLHCSKGIIQGTCTDIIICEHCGQMMKTDSCQTKVVAKIVIKMDDQEVVFKIDHPLLEKIYPGVISMDHSVLGRELLYGLVDHTLVYNTENFNVLDITV</sequence>
<proteinExistence type="predicted"/>
<accession>A0AAU9VP20</accession>
<feature type="compositionally biased region" description="Low complexity" evidence="1">
    <location>
        <begin position="11"/>
        <end position="24"/>
    </location>
</feature>
<dbReference type="Gene3D" id="2.40.50.140">
    <property type="entry name" value="Nucleic acid-binding proteins"/>
    <property type="match status" value="1"/>
</dbReference>
<dbReference type="EMBL" id="CALNXJ010000001">
    <property type="protein sequence ID" value="CAH3032016.1"/>
    <property type="molecule type" value="Genomic_DNA"/>
</dbReference>
<protein>
    <submittedName>
        <fullName evidence="2">Uncharacterized protein</fullName>
    </submittedName>
</protein>
<dbReference type="Proteomes" id="UP001159428">
    <property type="component" value="Unassembled WGS sequence"/>
</dbReference>
<gene>
    <name evidence="2" type="ORF">PMEA_00000873</name>
</gene>
<dbReference type="InterPro" id="IPR012340">
    <property type="entry name" value="NA-bd_OB-fold"/>
</dbReference>
<keyword evidence="3" id="KW-1185">Reference proteome</keyword>
<dbReference type="SUPFAM" id="SSF50249">
    <property type="entry name" value="Nucleic acid-binding proteins"/>
    <property type="match status" value="1"/>
</dbReference>
<evidence type="ECO:0000256" key="1">
    <source>
        <dbReference type="SAM" id="MobiDB-lite"/>
    </source>
</evidence>
<name>A0AAU9VP20_9CNID</name>
<dbReference type="AlphaFoldDB" id="A0AAU9VP20"/>